<organism evidence="2 3">
    <name type="scientific">Paraphoma chrysanthemicola</name>
    <dbReference type="NCBI Taxonomy" id="798071"/>
    <lineage>
        <taxon>Eukaryota</taxon>
        <taxon>Fungi</taxon>
        <taxon>Dikarya</taxon>
        <taxon>Ascomycota</taxon>
        <taxon>Pezizomycotina</taxon>
        <taxon>Dothideomycetes</taxon>
        <taxon>Pleosporomycetidae</taxon>
        <taxon>Pleosporales</taxon>
        <taxon>Pleosporineae</taxon>
        <taxon>Phaeosphaeriaceae</taxon>
        <taxon>Paraphoma</taxon>
    </lineage>
</organism>
<sequence length="211" mass="22760">MTAQDYFSARPITINSNASYAAASASLRSGKHERSTSAESMSSIRSFLRPWCPDITTPPSSRAVSFSSWTRFKATADTTPPGELKASVLCEASGTTPSYDPPASEWTFLGANQPVYEFQPGAKKSEHRRQKSSKSWTTASSTNGDTQAITFEKQPIKRVSTPSQLTALLKSSSPVGNQGAATATMNRFGLGGIRCEDLPSAFESDEEEDEE</sequence>
<dbReference type="Proteomes" id="UP000813461">
    <property type="component" value="Unassembled WGS sequence"/>
</dbReference>
<feature type="region of interest" description="Disordered" evidence="1">
    <location>
        <begin position="186"/>
        <end position="211"/>
    </location>
</feature>
<gene>
    <name evidence="2" type="ORF">FB567DRAFT_517132</name>
</gene>
<evidence type="ECO:0000256" key="1">
    <source>
        <dbReference type="SAM" id="MobiDB-lite"/>
    </source>
</evidence>
<reference evidence="2" key="1">
    <citation type="journal article" date="2021" name="Nat. Commun.">
        <title>Genetic determinants of endophytism in the Arabidopsis root mycobiome.</title>
        <authorList>
            <person name="Mesny F."/>
            <person name="Miyauchi S."/>
            <person name="Thiergart T."/>
            <person name="Pickel B."/>
            <person name="Atanasova L."/>
            <person name="Karlsson M."/>
            <person name="Huettel B."/>
            <person name="Barry K.W."/>
            <person name="Haridas S."/>
            <person name="Chen C."/>
            <person name="Bauer D."/>
            <person name="Andreopoulos W."/>
            <person name="Pangilinan J."/>
            <person name="LaButti K."/>
            <person name="Riley R."/>
            <person name="Lipzen A."/>
            <person name="Clum A."/>
            <person name="Drula E."/>
            <person name="Henrissat B."/>
            <person name="Kohler A."/>
            <person name="Grigoriev I.V."/>
            <person name="Martin F.M."/>
            <person name="Hacquard S."/>
        </authorList>
    </citation>
    <scope>NUCLEOTIDE SEQUENCE</scope>
    <source>
        <strain evidence="2">MPI-SDFR-AT-0120</strain>
    </source>
</reference>
<feature type="compositionally biased region" description="Low complexity" evidence="1">
    <location>
        <begin position="133"/>
        <end position="142"/>
    </location>
</feature>
<protein>
    <submittedName>
        <fullName evidence="2">Uncharacterized protein</fullName>
    </submittedName>
</protein>
<dbReference type="EMBL" id="JAGMVJ010000003">
    <property type="protein sequence ID" value="KAH7092397.1"/>
    <property type="molecule type" value="Genomic_DNA"/>
</dbReference>
<name>A0A8K0RDK5_9PLEO</name>
<comment type="caution">
    <text evidence="2">The sequence shown here is derived from an EMBL/GenBank/DDBJ whole genome shotgun (WGS) entry which is preliminary data.</text>
</comment>
<evidence type="ECO:0000313" key="2">
    <source>
        <dbReference type="EMBL" id="KAH7092397.1"/>
    </source>
</evidence>
<feature type="region of interest" description="Disordered" evidence="1">
    <location>
        <begin position="121"/>
        <end position="149"/>
    </location>
</feature>
<dbReference type="AlphaFoldDB" id="A0A8K0RDK5"/>
<proteinExistence type="predicted"/>
<dbReference type="OrthoDB" id="3755745at2759"/>
<keyword evidence="3" id="KW-1185">Reference proteome</keyword>
<accession>A0A8K0RDK5</accession>
<evidence type="ECO:0000313" key="3">
    <source>
        <dbReference type="Proteomes" id="UP000813461"/>
    </source>
</evidence>